<gene>
    <name evidence="2" type="primary">tmcAL</name>
    <name evidence="3" type="ORF">ATZ99_10120</name>
</gene>
<sequence>MKIIGIVAEYNPFHNGHYYHLNKIKEEFNPDAIIIAMSGNFVQRGEPAIFDKWARTYMALKGGADMVVELPVIFSASTAEIFAEGAINLLGEMKIVNYLSFGVEEKKEKELIKIAEILTNEPPPFKQELKSNLKKGLSFPSAREAALIELLKDEFPKNDLSILLKKPNFILGIEYCKAILKNGYTIDILPVLRKGSSYHELEIKPIPSATAVRRFLKENPNIQNIDENQELKNSLPYFTLDIIKNEIELKRGPVFFEDFEEIIFATLLKMSREDFNLYFDVKEGLDRRIQKAVKKSKNILELIDNIKTKRYPETRIRRILTQILLNITKNDLKYRKPNYIRILGFSKKGFSLIKEIEKSSSLPIVISAKDINKLKDEQKKQIEKDILASDIYSLARPSKEQRIFGLDYFKKPIII</sequence>
<dbReference type="OrthoDB" id="9769796at2"/>
<dbReference type="Proteomes" id="UP000075737">
    <property type="component" value="Unassembled WGS sequence"/>
</dbReference>
<keyword evidence="2" id="KW-0436">Ligase</keyword>
<evidence type="ECO:0000313" key="3">
    <source>
        <dbReference type="EMBL" id="KYO66767.1"/>
    </source>
</evidence>
<dbReference type="EC" id="6.3.4.-" evidence="2"/>
<feature type="binding site" evidence="2">
    <location>
        <position position="168"/>
    </location>
    <ligand>
        <name>ATP</name>
        <dbReference type="ChEBI" id="CHEBI:30616"/>
    </ligand>
</feature>
<dbReference type="PATRIC" id="fig|520767.4.peg.1111"/>
<proteinExistence type="inferred from homology"/>
<dbReference type="SUPFAM" id="SSF52374">
    <property type="entry name" value="Nucleotidylyl transferase"/>
    <property type="match status" value="1"/>
</dbReference>
<dbReference type="GO" id="GO:0016879">
    <property type="term" value="F:ligase activity, forming carbon-nitrogen bonds"/>
    <property type="evidence" value="ECO:0007669"/>
    <property type="project" value="UniProtKB-UniRule"/>
</dbReference>
<dbReference type="NCBIfam" id="NF010191">
    <property type="entry name" value="PRK13670.1"/>
    <property type="match status" value="1"/>
</dbReference>
<dbReference type="InterPro" id="IPR014729">
    <property type="entry name" value="Rossmann-like_a/b/a_fold"/>
</dbReference>
<dbReference type="HAMAP" id="MF_01539">
    <property type="entry name" value="TmcAL"/>
    <property type="match status" value="1"/>
</dbReference>
<dbReference type="GO" id="GO:0000049">
    <property type="term" value="F:tRNA binding"/>
    <property type="evidence" value="ECO:0007669"/>
    <property type="project" value="UniProtKB-KW"/>
</dbReference>
<keyword evidence="2" id="KW-0820">tRNA-binding</keyword>
<keyword evidence="4" id="KW-1185">Reference proteome</keyword>
<dbReference type="STRING" id="520767.ATZ99_10120"/>
<keyword evidence="1 2" id="KW-0819">tRNA processing</keyword>
<accession>A0A162MN78</accession>
<dbReference type="EMBL" id="LOHZ01000025">
    <property type="protein sequence ID" value="KYO66767.1"/>
    <property type="molecule type" value="Genomic_DNA"/>
</dbReference>
<evidence type="ECO:0000256" key="2">
    <source>
        <dbReference type="HAMAP-Rule" id="MF_01539"/>
    </source>
</evidence>
<comment type="caution">
    <text evidence="2">Lacks conserved residue(s) required for the propagation of feature annotation.</text>
</comment>
<comment type="similarity">
    <text evidence="2">Belongs to the TmcAL family.</text>
</comment>
<reference evidence="3 4" key="1">
    <citation type="submission" date="2015-12" db="EMBL/GenBank/DDBJ databases">
        <title>Draft genome of Thermovenabulum gondwanense isolated from a red thermophilic microbial mat colonisisng an outflow channel of a bore well.</title>
        <authorList>
            <person name="Patel B.K."/>
        </authorList>
    </citation>
    <scope>NUCLEOTIDE SEQUENCE [LARGE SCALE GENOMIC DNA]</scope>
    <source>
        <strain evidence="3 4">R270</strain>
    </source>
</reference>
<dbReference type="PANTHER" id="PTHR37825">
    <property type="entry name" value="TRNA(MET) CYTIDINE ACETATE LIGASE"/>
    <property type="match status" value="1"/>
</dbReference>
<dbReference type="AlphaFoldDB" id="A0A162MN78"/>
<dbReference type="GO" id="GO:0005737">
    <property type="term" value="C:cytoplasm"/>
    <property type="evidence" value="ECO:0007669"/>
    <property type="project" value="UniProtKB-SubCell"/>
</dbReference>
<evidence type="ECO:0000256" key="1">
    <source>
        <dbReference type="ARBA" id="ARBA00022694"/>
    </source>
</evidence>
<keyword evidence="2" id="KW-0963">Cytoplasm</keyword>
<keyword evidence="2" id="KW-0694">RNA-binding</keyword>
<comment type="function">
    <text evidence="2">Catalyzes the formation of N(4)-acetylcytidine (ac(4)C) at the wobble position of elongator tRNA(Met), using acetate and ATP as substrates. First activates an acetate ion to form acetyladenylate (Ac-AMP) and then transfers the acetyl group to tRNA to form ac(4)C34.</text>
</comment>
<keyword evidence="2" id="KW-0547">Nucleotide-binding</keyword>
<dbReference type="InterPro" id="IPR008513">
    <property type="entry name" value="tRNA(Met)_cyd_acetate_ligase"/>
</dbReference>
<comment type="catalytic activity">
    <reaction evidence="2">
        <text>cytidine(34) in elongator tRNA(Met) + acetate + ATP = N(4)-acetylcytidine(34) in elongator tRNA(Met) + AMP + diphosphate</text>
        <dbReference type="Rhea" id="RHEA:58144"/>
        <dbReference type="Rhea" id="RHEA-COMP:10693"/>
        <dbReference type="Rhea" id="RHEA-COMP:10694"/>
        <dbReference type="ChEBI" id="CHEBI:30089"/>
        <dbReference type="ChEBI" id="CHEBI:30616"/>
        <dbReference type="ChEBI" id="CHEBI:33019"/>
        <dbReference type="ChEBI" id="CHEBI:74900"/>
        <dbReference type="ChEBI" id="CHEBI:82748"/>
        <dbReference type="ChEBI" id="CHEBI:456215"/>
    </reaction>
</comment>
<dbReference type="GO" id="GO:0005524">
    <property type="term" value="F:ATP binding"/>
    <property type="evidence" value="ECO:0007669"/>
    <property type="project" value="UniProtKB-KW"/>
</dbReference>
<feature type="binding site" evidence="2">
    <location>
        <position position="193"/>
    </location>
    <ligand>
        <name>ATP</name>
        <dbReference type="ChEBI" id="CHEBI:30616"/>
    </ligand>
</feature>
<feature type="binding site" evidence="2">
    <location>
        <position position="102"/>
    </location>
    <ligand>
        <name>ATP</name>
        <dbReference type="ChEBI" id="CHEBI:30616"/>
    </ligand>
</feature>
<name>A0A162MN78_9FIRM</name>
<dbReference type="GO" id="GO:0006400">
    <property type="term" value="P:tRNA modification"/>
    <property type="evidence" value="ECO:0007669"/>
    <property type="project" value="UniProtKB-UniRule"/>
</dbReference>
<evidence type="ECO:0000313" key="4">
    <source>
        <dbReference type="Proteomes" id="UP000075737"/>
    </source>
</evidence>
<comment type="subcellular location">
    <subcellularLocation>
        <location evidence="2">Cytoplasm</location>
    </subcellularLocation>
</comment>
<protein>
    <recommendedName>
        <fullName evidence="2">tRNA(Met) cytidine acetate ligase</fullName>
        <ecNumber evidence="2">6.3.4.-</ecNumber>
    </recommendedName>
</protein>
<organism evidence="3 4">
    <name type="scientific">Thermovenabulum gondwanense</name>
    <dbReference type="NCBI Taxonomy" id="520767"/>
    <lineage>
        <taxon>Bacteria</taxon>
        <taxon>Bacillati</taxon>
        <taxon>Bacillota</taxon>
        <taxon>Clostridia</taxon>
        <taxon>Thermosediminibacterales</taxon>
        <taxon>Thermosediminibacteraceae</taxon>
        <taxon>Thermovenabulum</taxon>
    </lineage>
</organism>
<dbReference type="Pfam" id="PF05636">
    <property type="entry name" value="HIGH_NTase1"/>
    <property type="match status" value="1"/>
</dbReference>
<feature type="binding site" evidence="2">
    <location>
        <begin position="7"/>
        <end position="20"/>
    </location>
    <ligand>
        <name>ATP</name>
        <dbReference type="ChEBI" id="CHEBI:30616"/>
    </ligand>
</feature>
<dbReference type="Gene3D" id="3.40.50.620">
    <property type="entry name" value="HUPs"/>
    <property type="match status" value="1"/>
</dbReference>
<keyword evidence="2" id="KW-0067">ATP-binding</keyword>
<dbReference type="PANTHER" id="PTHR37825:SF1">
    <property type="entry name" value="TRNA(MET) CYTIDINE ACETATE LIGASE"/>
    <property type="match status" value="1"/>
</dbReference>
<dbReference type="RefSeq" id="WP_068748147.1">
    <property type="nucleotide sequence ID" value="NZ_LOHZ01000025.1"/>
</dbReference>
<comment type="caution">
    <text evidence="3">The sequence shown here is derived from an EMBL/GenBank/DDBJ whole genome shotgun (WGS) entry which is preliminary data.</text>
</comment>